<evidence type="ECO:0000313" key="3">
    <source>
        <dbReference type="Proteomes" id="UP001357452"/>
    </source>
</evidence>
<reference evidence="2 3" key="1">
    <citation type="submission" date="2024-01" db="EMBL/GenBank/DDBJ databases">
        <title>Niabella digestum sp. nov., isolated from waste digestion system.</title>
        <authorList>
            <person name="Zhang L."/>
        </authorList>
    </citation>
    <scope>NUCLEOTIDE SEQUENCE [LARGE SCALE GENOMIC DNA]</scope>
    <source>
        <strain evidence="2 3">A18</strain>
    </source>
</reference>
<accession>A0ABU7RFP2</accession>
<comment type="caution">
    <text evidence="2">The sequence shown here is derived from an EMBL/GenBank/DDBJ whole genome shotgun (WGS) entry which is preliminary data.</text>
</comment>
<gene>
    <name evidence="2" type="ORF">V2H41_05795</name>
</gene>
<feature type="compositionally biased region" description="Basic and acidic residues" evidence="1">
    <location>
        <begin position="8"/>
        <end position="17"/>
    </location>
</feature>
<dbReference type="EMBL" id="JAZGLY010000003">
    <property type="protein sequence ID" value="MEE6186783.1"/>
    <property type="molecule type" value="Genomic_DNA"/>
</dbReference>
<protein>
    <recommendedName>
        <fullName evidence="4">DUF2384 domain-containing protein</fullName>
    </recommendedName>
</protein>
<sequence length="149" mass="17087">MKKSPKKYTPEVREKRVAHTNPPYPTPTSKPSLEVLVKNFTYKDFKKILDKGPFTIGEWADMLFISERTLHRYAKDNSSFNGLQIERILLLEQLIDTGNELFGKEGFKTWLQSAPFSLDSDRVKDKLTTHNGIQDVIDLLGRIQHGIPA</sequence>
<evidence type="ECO:0008006" key="4">
    <source>
        <dbReference type="Google" id="ProtNLM"/>
    </source>
</evidence>
<name>A0ABU7RFP2_9BACT</name>
<keyword evidence="3" id="KW-1185">Reference proteome</keyword>
<proteinExistence type="predicted"/>
<dbReference type="Proteomes" id="UP001357452">
    <property type="component" value="Unassembled WGS sequence"/>
</dbReference>
<organism evidence="2 3">
    <name type="scientific">Niabella digestorum</name>
    <dbReference type="NCBI Taxonomy" id="3117701"/>
    <lineage>
        <taxon>Bacteria</taxon>
        <taxon>Pseudomonadati</taxon>
        <taxon>Bacteroidota</taxon>
        <taxon>Chitinophagia</taxon>
        <taxon>Chitinophagales</taxon>
        <taxon>Chitinophagaceae</taxon>
        <taxon>Niabella</taxon>
    </lineage>
</organism>
<evidence type="ECO:0000256" key="1">
    <source>
        <dbReference type="SAM" id="MobiDB-lite"/>
    </source>
</evidence>
<feature type="region of interest" description="Disordered" evidence="1">
    <location>
        <begin position="1"/>
        <end position="30"/>
    </location>
</feature>
<dbReference type="RefSeq" id="WP_330974193.1">
    <property type="nucleotide sequence ID" value="NZ_JAZGLY010000003.1"/>
</dbReference>
<evidence type="ECO:0000313" key="2">
    <source>
        <dbReference type="EMBL" id="MEE6186783.1"/>
    </source>
</evidence>